<dbReference type="InterPro" id="IPR002639">
    <property type="entry name" value="UreF"/>
</dbReference>
<keyword evidence="5" id="KW-1185">Reference proteome</keyword>
<name>A0AAD4LUR1_9AGAM</name>
<dbReference type="PANTHER" id="PTHR33620">
    <property type="entry name" value="UREASE ACCESSORY PROTEIN F"/>
    <property type="match status" value="1"/>
</dbReference>
<protein>
    <submittedName>
        <fullName evidence="4">UreF-domain-containing protein</fullName>
    </submittedName>
</protein>
<sequence length="285" mass="30685">MQVDKETYLLLLLSDANLPTGSFVASAGLESTAAHALFHVPATPPGSDTLAFLRNSVDTYARSTLPFARDAHRVTTAYASGEMTELDEALQALSRLDALYDASTLNHVARRASCAQGAALLTLYARGFTRPPFLMLKTPTTYLPLLDERENRAGALVAALKLRVRRGDSNAPGHLPICWGVLAGALGLTVDRGAYIHLFLHARGVLSAAIRMNALGPYAAQQLLLHAVKHMVDDALTSTAHVVSGALQDEIDPEHAEDRLPATTWPLGDLLAARHDLLHSRIFNS</sequence>
<organism evidence="4 5">
    <name type="scientific">Multifurca ochricompacta</name>
    <dbReference type="NCBI Taxonomy" id="376703"/>
    <lineage>
        <taxon>Eukaryota</taxon>
        <taxon>Fungi</taxon>
        <taxon>Dikarya</taxon>
        <taxon>Basidiomycota</taxon>
        <taxon>Agaricomycotina</taxon>
        <taxon>Agaricomycetes</taxon>
        <taxon>Russulales</taxon>
        <taxon>Russulaceae</taxon>
        <taxon>Multifurca</taxon>
    </lineage>
</organism>
<dbReference type="Gene3D" id="1.10.4190.10">
    <property type="entry name" value="Urease accessory protein UreF"/>
    <property type="match status" value="1"/>
</dbReference>
<gene>
    <name evidence="4" type="ORF">B0F90DRAFT_1672168</name>
</gene>
<keyword evidence="1" id="KW-0996">Nickel insertion</keyword>
<reference evidence="4" key="1">
    <citation type="journal article" date="2022" name="New Phytol.">
        <title>Evolutionary transition to the ectomycorrhizal habit in the genomes of a hyperdiverse lineage of mushroom-forming fungi.</title>
        <authorList>
            <person name="Looney B."/>
            <person name="Miyauchi S."/>
            <person name="Morin E."/>
            <person name="Drula E."/>
            <person name="Courty P.E."/>
            <person name="Kohler A."/>
            <person name="Kuo A."/>
            <person name="LaButti K."/>
            <person name="Pangilinan J."/>
            <person name="Lipzen A."/>
            <person name="Riley R."/>
            <person name="Andreopoulos W."/>
            <person name="He G."/>
            <person name="Johnson J."/>
            <person name="Nolan M."/>
            <person name="Tritt A."/>
            <person name="Barry K.W."/>
            <person name="Grigoriev I.V."/>
            <person name="Nagy L.G."/>
            <person name="Hibbett D."/>
            <person name="Henrissat B."/>
            <person name="Matheny P.B."/>
            <person name="Labbe J."/>
            <person name="Martin F.M."/>
        </authorList>
    </citation>
    <scope>NUCLEOTIDE SEQUENCE</scope>
    <source>
        <strain evidence="4">BPL690</strain>
    </source>
</reference>
<dbReference type="GO" id="GO:0016151">
    <property type="term" value="F:nickel cation binding"/>
    <property type="evidence" value="ECO:0007669"/>
    <property type="project" value="InterPro"/>
</dbReference>
<evidence type="ECO:0000256" key="2">
    <source>
        <dbReference type="ARBA" id="ARBA00023186"/>
    </source>
</evidence>
<dbReference type="Proteomes" id="UP001203297">
    <property type="component" value="Unassembled WGS sequence"/>
</dbReference>
<accession>A0AAD4LUR1</accession>
<dbReference type="InterPro" id="IPR038277">
    <property type="entry name" value="UreF_sf"/>
</dbReference>
<dbReference type="Pfam" id="PF01730">
    <property type="entry name" value="UreF"/>
    <property type="match status" value="1"/>
</dbReference>
<evidence type="ECO:0000313" key="5">
    <source>
        <dbReference type="Proteomes" id="UP001203297"/>
    </source>
</evidence>
<evidence type="ECO:0000256" key="1">
    <source>
        <dbReference type="ARBA" id="ARBA00022988"/>
    </source>
</evidence>
<proteinExistence type="inferred from homology"/>
<evidence type="ECO:0000256" key="3">
    <source>
        <dbReference type="ARBA" id="ARBA00046339"/>
    </source>
</evidence>
<dbReference type="EMBL" id="WTXG01000255">
    <property type="protein sequence ID" value="KAI0290089.1"/>
    <property type="molecule type" value="Genomic_DNA"/>
</dbReference>
<evidence type="ECO:0000313" key="4">
    <source>
        <dbReference type="EMBL" id="KAI0290089.1"/>
    </source>
</evidence>
<comment type="caution">
    <text evidence="4">The sequence shown here is derived from an EMBL/GenBank/DDBJ whole genome shotgun (WGS) entry which is preliminary data.</text>
</comment>
<comment type="similarity">
    <text evidence="3">Belongs to the UreF family.</text>
</comment>
<keyword evidence="2" id="KW-0143">Chaperone</keyword>
<dbReference type="PANTHER" id="PTHR33620:SF1">
    <property type="entry name" value="UREASE ACCESSORY PROTEIN F"/>
    <property type="match status" value="1"/>
</dbReference>
<dbReference type="AlphaFoldDB" id="A0AAD4LUR1"/>